<keyword evidence="3 7" id="KW-0812">Transmembrane</keyword>
<dbReference type="PANTHER" id="PTHR13531:SF8">
    <property type="entry name" value="TRANSMEMBRANE PROTEIN 80"/>
    <property type="match status" value="1"/>
</dbReference>
<dbReference type="Pfam" id="PF09799">
    <property type="entry name" value="Transmemb_17"/>
    <property type="match status" value="1"/>
</dbReference>
<dbReference type="AlphaFoldDB" id="A0A835NI73"/>
<comment type="caution">
    <text evidence="8">The sequence shown here is derived from an EMBL/GenBank/DDBJ whole genome shotgun (WGS) entry which is preliminary data.</text>
</comment>
<comment type="subcellular location">
    <subcellularLocation>
        <location evidence="1">Cell projection</location>
        <location evidence="1">Cilium</location>
    </subcellularLocation>
    <subcellularLocation>
        <location evidence="2">Membrane</location>
        <topology evidence="2">Multi-pass membrane protein</topology>
    </subcellularLocation>
</comment>
<evidence type="ECO:0000256" key="5">
    <source>
        <dbReference type="ARBA" id="ARBA00023136"/>
    </source>
</evidence>
<sequence length="104" mass="11253">MIIYKSQVFSYPDDLLAPDLAVLFLMGILEVPRLYLGFKGNLTEAEAPLGLSLGLTVGSVVLCVYLLLWQTYVLWADVLLNAVLLSAYGLESGLKVTAIAAFVS</sequence>
<organism evidence="8">
    <name type="scientific">Lamprotornis superbus</name>
    <dbReference type="NCBI Taxonomy" id="245042"/>
    <lineage>
        <taxon>Eukaryota</taxon>
        <taxon>Metazoa</taxon>
        <taxon>Chordata</taxon>
        <taxon>Craniata</taxon>
        <taxon>Vertebrata</taxon>
        <taxon>Euteleostomi</taxon>
        <taxon>Archelosauria</taxon>
        <taxon>Archosauria</taxon>
        <taxon>Dinosauria</taxon>
        <taxon>Saurischia</taxon>
        <taxon>Theropoda</taxon>
        <taxon>Coelurosauria</taxon>
        <taxon>Aves</taxon>
        <taxon>Neognathae</taxon>
        <taxon>Neoaves</taxon>
        <taxon>Telluraves</taxon>
        <taxon>Australaves</taxon>
        <taxon>Passeriformes</taxon>
        <taxon>Sturnidae</taxon>
        <taxon>Lamprotornis</taxon>
    </lineage>
</organism>
<feature type="transmembrane region" description="Helical" evidence="7">
    <location>
        <begin position="50"/>
        <end position="72"/>
    </location>
</feature>
<keyword evidence="10" id="KW-1185">Reference proteome</keyword>
<dbReference type="EMBL" id="JADDUC010000176">
    <property type="protein sequence ID" value="KAG0116347.1"/>
    <property type="molecule type" value="Genomic_DNA"/>
</dbReference>
<keyword evidence="5 7" id="KW-0472">Membrane</keyword>
<gene>
    <name evidence="9" type="ORF">IHE44_0006492</name>
    <name evidence="8" type="ORF">IHE44_004128</name>
</gene>
<reference evidence="8" key="1">
    <citation type="submission" date="2020-10" db="EMBL/GenBank/DDBJ databases">
        <title>Feather gene expression reveals the developmental basis of iridescence in African starlings.</title>
        <authorList>
            <person name="Rubenstein D.R."/>
        </authorList>
    </citation>
    <scope>NUCLEOTIDE SEQUENCE</scope>
    <source>
        <strain evidence="8">SS15</strain>
        <tissue evidence="8">Liver</tissue>
    </source>
</reference>
<accession>A0A835NI73</accession>
<evidence type="ECO:0000256" key="2">
    <source>
        <dbReference type="ARBA" id="ARBA00004141"/>
    </source>
</evidence>
<evidence type="ECO:0000256" key="7">
    <source>
        <dbReference type="SAM" id="Phobius"/>
    </source>
</evidence>
<keyword evidence="4 7" id="KW-1133">Transmembrane helix</keyword>
<evidence type="ECO:0000256" key="6">
    <source>
        <dbReference type="ARBA" id="ARBA00023273"/>
    </source>
</evidence>
<dbReference type="GO" id="GO:1905515">
    <property type="term" value="P:non-motile cilium assembly"/>
    <property type="evidence" value="ECO:0007669"/>
    <property type="project" value="TreeGrafter"/>
</dbReference>
<dbReference type="GO" id="GO:0035869">
    <property type="term" value="C:ciliary transition zone"/>
    <property type="evidence" value="ECO:0007669"/>
    <property type="project" value="TreeGrafter"/>
</dbReference>
<keyword evidence="6" id="KW-0966">Cell projection</keyword>
<dbReference type="InterPro" id="IPR019184">
    <property type="entry name" value="Uncharacterised_TM-17"/>
</dbReference>
<dbReference type="EMBL" id="JADDUC020000021">
    <property type="protein sequence ID" value="KAI1232659.1"/>
    <property type="molecule type" value="Genomic_DNA"/>
</dbReference>
<name>A0A835NI73_9PASS</name>
<reference evidence="9" key="3">
    <citation type="submission" date="2022-01" db="EMBL/GenBank/DDBJ databases">
        <authorList>
            <person name="Rubenstein D.R."/>
        </authorList>
    </citation>
    <scope>NUCLEOTIDE SEQUENCE</scope>
    <source>
        <strain evidence="9">SS15</strain>
        <tissue evidence="9">Liver</tissue>
    </source>
</reference>
<proteinExistence type="predicted"/>
<reference evidence="9 10" key="2">
    <citation type="journal article" date="2021" name="J. Hered.">
        <title>Feather Gene Expression Elucidates the Developmental Basis of Plumage Iridescence in African Starlings.</title>
        <authorList>
            <person name="Rubenstein D.R."/>
            <person name="Corvelo A."/>
            <person name="MacManes M.D."/>
            <person name="Maia R."/>
            <person name="Narzisi G."/>
            <person name="Rousaki A."/>
            <person name="Vandenabeele P."/>
            <person name="Shawkey M.D."/>
            <person name="Solomon J."/>
        </authorList>
    </citation>
    <scope>NUCLEOTIDE SEQUENCE [LARGE SCALE GENOMIC DNA]</scope>
    <source>
        <strain evidence="9">SS15</strain>
    </source>
</reference>
<evidence type="ECO:0000256" key="1">
    <source>
        <dbReference type="ARBA" id="ARBA00004138"/>
    </source>
</evidence>
<dbReference type="Proteomes" id="UP000618051">
    <property type="component" value="Unassembled WGS sequence"/>
</dbReference>
<dbReference type="OrthoDB" id="262535at2759"/>
<protein>
    <recommendedName>
        <fullName evidence="11">Transmembrane protein 80</fullName>
    </recommendedName>
</protein>
<evidence type="ECO:0000256" key="3">
    <source>
        <dbReference type="ARBA" id="ARBA00022692"/>
    </source>
</evidence>
<evidence type="ECO:0000256" key="4">
    <source>
        <dbReference type="ARBA" id="ARBA00022989"/>
    </source>
</evidence>
<evidence type="ECO:0008006" key="11">
    <source>
        <dbReference type="Google" id="ProtNLM"/>
    </source>
</evidence>
<evidence type="ECO:0000313" key="8">
    <source>
        <dbReference type="EMBL" id="KAG0116347.1"/>
    </source>
</evidence>
<feature type="transmembrane region" description="Helical" evidence="7">
    <location>
        <begin position="20"/>
        <end position="38"/>
    </location>
</feature>
<dbReference type="PANTHER" id="PTHR13531">
    <property type="entry name" value="GEO07735P1-RELATED-RELATED"/>
    <property type="match status" value="1"/>
</dbReference>
<evidence type="ECO:0000313" key="10">
    <source>
        <dbReference type="Proteomes" id="UP000618051"/>
    </source>
</evidence>
<dbReference type="GO" id="GO:0016020">
    <property type="term" value="C:membrane"/>
    <property type="evidence" value="ECO:0007669"/>
    <property type="project" value="UniProtKB-SubCell"/>
</dbReference>
<evidence type="ECO:0000313" key="9">
    <source>
        <dbReference type="EMBL" id="KAI1232659.1"/>
    </source>
</evidence>